<evidence type="ECO:0000313" key="2">
    <source>
        <dbReference type="EMBL" id="GGQ70289.1"/>
    </source>
</evidence>
<protein>
    <submittedName>
        <fullName evidence="2">Uncharacterized protein</fullName>
    </submittedName>
</protein>
<organism evidence="2 3">
    <name type="scientific">Streptomyces pilosus</name>
    <dbReference type="NCBI Taxonomy" id="28893"/>
    <lineage>
        <taxon>Bacteria</taxon>
        <taxon>Bacillati</taxon>
        <taxon>Actinomycetota</taxon>
        <taxon>Actinomycetes</taxon>
        <taxon>Kitasatosporales</taxon>
        <taxon>Streptomycetaceae</taxon>
        <taxon>Streptomyces</taxon>
    </lineage>
</organism>
<feature type="compositionally biased region" description="Basic residues" evidence="1">
    <location>
        <begin position="56"/>
        <end position="67"/>
    </location>
</feature>
<dbReference type="Proteomes" id="UP000656732">
    <property type="component" value="Unassembled WGS sequence"/>
</dbReference>
<evidence type="ECO:0000256" key="1">
    <source>
        <dbReference type="SAM" id="MobiDB-lite"/>
    </source>
</evidence>
<accession>A0A918BHT1</accession>
<dbReference type="EMBL" id="BMTU01000002">
    <property type="protein sequence ID" value="GGQ70289.1"/>
    <property type="molecule type" value="Genomic_DNA"/>
</dbReference>
<feature type="region of interest" description="Disordered" evidence="1">
    <location>
        <begin position="37"/>
        <end position="67"/>
    </location>
</feature>
<sequence>MILTACLLLPVMAALLYLTSRIEEWLTRTVRPPRHARRRHLRLIPGGRRAASTRRIPGRRHRRLDAA</sequence>
<name>A0A918BHT1_9ACTN</name>
<reference evidence="2" key="2">
    <citation type="submission" date="2020-09" db="EMBL/GenBank/DDBJ databases">
        <authorList>
            <person name="Sun Q."/>
            <person name="Ohkuma M."/>
        </authorList>
    </citation>
    <scope>NUCLEOTIDE SEQUENCE</scope>
    <source>
        <strain evidence="2">JCM 4403</strain>
    </source>
</reference>
<gene>
    <name evidence="2" type="ORF">GCM10010280_15930</name>
</gene>
<evidence type="ECO:0000313" key="3">
    <source>
        <dbReference type="Proteomes" id="UP000656732"/>
    </source>
</evidence>
<dbReference type="RefSeq" id="WP_189556793.1">
    <property type="nucleotide sequence ID" value="NZ_BMTE01000006.1"/>
</dbReference>
<proteinExistence type="predicted"/>
<reference evidence="2" key="1">
    <citation type="journal article" date="2014" name="Int. J. Syst. Evol. Microbiol.">
        <title>Complete genome sequence of Corynebacterium casei LMG S-19264T (=DSM 44701T), isolated from a smear-ripened cheese.</title>
        <authorList>
            <consortium name="US DOE Joint Genome Institute (JGI-PGF)"/>
            <person name="Walter F."/>
            <person name="Albersmeier A."/>
            <person name="Kalinowski J."/>
            <person name="Ruckert C."/>
        </authorList>
    </citation>
    <scope>NUCLEOTIDE SEQUENCE</scope>
    <source>
        <strain evidence="2">JCM 4403</strain>
    </source>
</reference>
<dbReference type="AlphaFoldDB" id="A0A918BHT1"/>
<keyword evidence="3" id="KW-1185">Reference proteome</keyword>
<comment type="caution">
    <text evidence="2">The sequence shown here is derived from an EMBL/GenBank/DDBJ whole genome shotgun (WGS) entry which is preliminary data.</text>
</comment>